<evidence type="ECO:0000256" key="1">
    <source>
        <dbReference type="SAM" id="MobiDB-lite"/>
    </source>
</evidence>
<sequence>MVSIISRRISIDDDAPMTRFGHVARNASCQRALLLTRLLNLEVLLYLARFPVHASLVRRVEGHEETSLEGDADGQQRKERKEPKRTVADEHACPRMRPHGSLNDDPRRFILRSNEYLSSWLSPGILIDGAIIRQ</sequence>
<feature type="region of interest" description="Disordered" evidence="1">
    <location>
        <begin position="61"/>
        <end position="105"/>
    </location>
</feature>
<name>A0AAV2N4P1_9HYME</name>
<accession>A0AAV2N4P1</accession>
<evidence type="ECO:0000313" key="2">
    <source>
        <dbReference type="EMBL" id="CAL1674609.1"/>
    </source>
</evidence>
<keyword evidence="3" id="KW-1185">Reference proteome</keyword>
<dbReference type="AlphaFoldDB" id="A0AAV2N4P1"/>
<protein>
    <submittedName>
        <fullName evidence="2">Uncharacterized protein</fullName>
    </submittedName>
</protein>
<gene>
    <name evidence="2" type="ORF">LPLAT_LOCUS1189</name>
</gene>
<proteinExistence type="predicted"/>
<evidence type="ECO:0000313" key="3">
    <source>
        <dbReference type="Proteomes" id="UP001497644"/>
    </source>
</evidence>
<organism evidence="2 3">
    <name type="scientific">Lasius platythorax</name>
    <dbReference type="NCBI Taxonomy" id="488582"/>
    <lineage>
        <taxon>Eukaryota</taxon>
        <taxon>Metazoa</taxon>
        <taxon>Ecdysozoa</taxon>
        <taxon>Arthropoda</taxon>
        <taxon>Hexapoda</taxon>
        <taxon>Insecta</taxon>
        <taxon>Pterygota</taxon>
        <taxon>Neoptera</taxon>
        <taxon>Endopterygota</taxon>
        <taxon>Hymenoptera</taxon>
        <taxon>Apocrita</taxon>
        <taxon>Aculeata</taxon>
        <taxon>Formicoidea</taxon>
        <taxon>Formicidae</taxon>
        <taxon>Formicinae</taxon>
        <taxon>Lasius</taxon>
        <taxon>Lasius</taxon>
    </lineage>
</organism>
<dbReference type="Proteomes" id="UP001497644">
    <property type="component" value="Chromosome 10"/>
</dbReference>
<dbReference type="EMBL" id="OZ034833">
    <property type="protein sequence ID" value="CAL1674609.1"/>
    <property type="molecule type" value="Genomic_DNA"/>
</dbReference>
<reference evidence="2" key="1">
    <citation type="submission" date="2024-04" db="EMBL/GenBank/DDBJ databases">
        <authorList>
            <consortium name="Molecular Ecology Group"/>
        </authorList>
    </citation>
    <scope>NUCLEOTIDE SEQUENCE</scope>
</reference>
<feature type="compositionally biased region" description="Basic and acidic residues" evidence="1">
    <location>
        <begin position="74"/>
        <end position="93"/>
    </location>
</feature>